<sequence length="295" mass="30977">MIDVHRLRVFRAVVASGSVQAAATNLGYTPSAISQHLSALQKETGLALFAKDGRGISPTPAGRVLAEQSDAVMAQLSRLNGVVDDLREGRTETLTIASFASAGQVWMPQVARGLRDEFPDLQLTINLNELPASIGPDGAQLDLRTEDPSGPPSTMAGYTRTVLCEEEYVAAVALDHPLAQADSILLAALATERWISDTSGADICAKILRGATQAAGFTPRFAAVTSDHHSSLAFAAAGIGVAVLPRLTVTPPPPDVAILPINDGPRRRIVAFVLDDATTSAAVQRAVELLRVVSC</sequence>
<reference evidence="7" key="1">
    <citation type="journal article" date="2019" name="Int. J. Syst. Evol. Microbiol.">
        <title>The Global Catalogue of Microorganisms (GCM) 10K type strain sequencing project: providing services to taxonomists for standard genome sequencing and annotation.</title>
        <authorList>
            <consortium name="The Broad Institute Genomics Platform"/>
            <consortium name="The Broad Institute Genome Sequencing Center for Infectious Disease"/>
            <person name="Wu L."/>
            <person name="Ma J."/>
        </authorList>
    </citation>
    <scope>NUCLEOTIDE SEQUENCE [LARGE SCALE GENOMIC DNA]</scope>
    <source>
        <strain evidence="7">NBRC 106593</strain>
    </source>
</reference>
<evidence type="ECO:0000256" key="2">
    <source>
        <dbReference type="ARBA" id="ARBA00023015"/>
    </source>
</evidence>
<dbReference type="Pfam" id="PF03466">
    <property type="entry name" value="LysR_substrate"/>
    <property type="match status" value="1"/>
</dbReference>
<proteinExistence type="inferred from homology"/>
<evidence type="ECO:0000256" key="4">
    <source>
        <dbReference type="ARBA" id="ARBA00023163"/>
    </source>
</evidence>
<evidence type="ECO:0000313" key="7">
    <source>
        <dbReference type="Proteomes" id="UP001596356"/>
    </source>
</evidence>
<dbReference type="RefSeq" id="WP_377825101.1">
    <property type="nucleotide sequence ID" value="NZ_JBHSWJ010000002.1"/>
</dbReference>
<evidence type="ECO:0000256" key="1">
    <source>
        <dbReference type="ARBA" id="ARBA00009437"/>
    </source>
</evidence>
<organism evidence="6 7">
    <name type="scientific">Branchiibius cervicis</name>
    <dbReference type="NCBI Taxonomy" id="908252"/>
    <lineage>
        <taxon>Bacteria</taxon>
        <taxon>Bacillati</taxon>
        <taxon>Actinomycetota</taxon>
        <taxon>Actinomycetes</taxon>
        <taxon>Micrococcales</taxon>
        <taxon>Dermacoccaceae</taxon>
        <taxon>Branchiibius</taxon>
    </lineage>
</organism>
<evidence type="ECO:0000259" key="5">
    <source>
        <dbReference type="PROSITE" id="PS50931"/>
    </source>
</evidence>
<dbReference type="SUPFAM" id="SSF46785">
    <property type="entry name" value="Winged helix' DNA-binding domain"/>
    <property type="match status" value="1"/>
</dbReference>
<dbReference type="Gene3D" id="3.40.190.10">
    <property type="entry name" value="Periplasmic binding protein-like II"/>
    <property type="match status" value="2"/>
</dbReference>
<feature type="domain" description="HTH lysR-type" evidence="5">
    <location>
        <begin position="2"/>
        <end position="59"/>
    </location>
</feature>
<evidence type="ECO:0000256" key="3">
    <source>
        <dbReference type="ARBA" id="ARBA00023125"/>
    </source>
</evidence>
<dbReference type="Pfam" id="PF00126">
    <property type="entry name" value="HTH_1"/>
    <property type="match status" value="1"/>
</dbReference>
<dbReference type="SUPFAM" id="SSF53850">
    <property type="entry name" value="Periplasmic binding protein-like II"/>
    <property type="match status" value="1"/>
</dbReference>
<evidence type="ECO:0000313" key="6">
    <source>
        <dbReference type="EMBL" id="MFC6715766.1"/>
    </source>
</evidence>
<comment type="similarity">
    <text evidence="1">Belongs to the LysR transcriptional regulatory family.</text>
</comment>
<dbReference type="EMBL" id="JBHSWJ010000002">
    <property type="protein sequence ID" value="MFC6715766.1"/>
    <property type="molecule type" value="Genomic_DNA"/>
</dbReference>
<dbReference type="InterPro" id="IPR005119">
    <property type="entry name" value="LysR_subst-bd"/>
</dbReference>
<dbReference type="Proteomes" id="UP001596356">
    <property type="component" value="Unassembled WGS sequence"/>
</dbReference>
<keyword evidence="2" id="KW-0805">Transcription regulation</keyword>
<gene>
    <name evidence="6" type="ORF">ACFQBT_18825</name>
</gene>
<dbReference type="PANTHER" id="PTHR30346:SF29">
    <property type="entry name" value="LYSR SUBSTRATE-BINDING"/>
    <property type="match status" value="1"/>
</dbReference>
<keyword evidence="3" id="KW-0238">DNA-binding</keyword>
<keyword evidence="7" id="KW-1185">Reference proteome</keyword>
<dbReference type="InterPro" id="IPR036388">
    <property type="entry name" value="WH-like_DNA-bd_sf"/>
</dbReference>
<comment type="caution">
    <text evidence="6">The sequence shown here is derived from an EMBL/GenBank/DDBJ whole genome shotgun (WGS) entry which is preliminary data.</text>
</comment>
<dbReference type="InterPro" id="IPR036390">
    <property type="entry name" value="WH_DNA-bd_sf"/>
</dbReference>
<protein>
    <submittedName>
        <fullName evidence="6">LysR family transcriptional regulator</fullName>
    </submittedName>
</protein>
<keyword evidence="4" id="KW-0804">Transcription</keyword>
<accession>A0ABW2AX94</accession>
<dbReference type="PANTHER" id="PTHR30346">
    <property type="entry name" value="TRANSCRIPTIONAL DUAL REGULATOR HCAR-RELATED"/>
    <property type="match status" value="1"/>
</dbReference>
<dbReference type="Gene3D" id="1.10.10.10">
    <property type="entry name" value="Winged helix-like DNA-binding domain superfamily/Winged helix DNA-binding domain"/>
    <property type="match status" value="1"/>
</dbReference>
<dbReference type="PROSITE" id="PS50931">
    <property type="entry name" value="HTH_LYSR"/>
    <property type="match status" value="1"/>
</dbReference>
<dbReference type="InterPro" id="IPR000847">
    <property type="entry name" value="LysR_HTH_N"/>
</dbReference>
<name>A0ABW2AX94_9MICO</name>